<protein>
    <submittedName>
        <fullName evidence="3">Uncharacterized protein</fullName>
    </submittedName>
</protein>
<feature type="region of interest" description="Disordered" evidence="1">
    <location>
        <begin position="1"/>
        <end position="77"/>
    </location>
</feature>
<dbReference type="EMBL" id="HBGE01054208">
    <property type="protein sequence ID" value="CAD9152865.1"/>
    <property type="molecule type" value="Transcribed_RNA"/>
</dbReference>
<keyword evidence="2" id="KW-0472">Membrane</keyword>
<feature type="compositionally biased region" description="Basic and acidic residues" evidence="1">
    <location>
        <begin position="54"/>
        <end position="77"/>
    </location>
</feature>
<dbReference type="AlphaFoldDB" id="A0A7S1R098"/>
<feature type="transmembrane region" description="Helical" evidence="2">
    <location>
        <begin position="276"/>
        <end position="294"/>
    </location>
</feature>
<name>A0A7S1R098_ALECA</name>
<accession>A0A7S1R098</accession>
<feature type="region of interest" description="Disordered" evidence="1">
    <location>
        <begin position="90"/>
        <end position="115"/>
    </location>
</feature>
<reference evidence="3" key="1">
    <citation type="submission" date="2021-01" db="EMBL/GenBank/DDBJ databases">
        <authorList>
            <person name="Corre E."/>
            <person name="Pelletier E."/>
            <person name="Niang G."/>
            <person name="Scheremetjew M."/>
            <person name="Finn R."/>
            <person name="Kale V."/>
            <person name="Holt S."/>
            <person name="Cochrane G."/>
            <person name="Meng A."/>
            <person name="Brown T."/>
            <person name="Cohen L."/>
        </authorList>
    </citation>
    <scope>NUCLEOTIDE SEQUENCE</scope>
    <source>
        <strain evidence="3">OF101</strain>
    </source>
</reference>
<organism evidence="3">
    <name type="scientific">Alexandrium catenella</name>
    <name type="common">Red tide dinoflagellate</name>
    <name type="synonym">Gonyaulax catenella</name>
    <dbReference type="NCBI Taxonomy" id="2925"/>
    <lineage>
        <taxon>Eukaryota</taxon>
        <taxon>Sar</taxon>
        <taxon>Alveolata</taxon>
        <taxon>Dinophyceae</taxon>
        <taxon>Gonyaulacales</taxon>
        <taxon>Pyrocystaceae</taxon>
        <taxon>Alexandrium</taxon>
    </lineage>
</organism>
<sequence length="310" mass="33460">MGKDPAAEEEELSMTGATQDDDPGMENASSGEEDANSEPLLSTGLRARAPKSASPRDARPPDGSDGTKRDDTVLDETGVRRAKEVIAAFAATKRRSTSEQASPAEAGDLSPQPRGKAIWKKVSNNLKRVNDAARVMRMIEDVNEFSFDDTQMARVNMRLDGMDSYSVLGALISGFSLQMLSGITIDDFDTSFKYFFAVLFCISGTLTTIFALYGTVIFALNCLHGKAGIGMKKDEGYIRYITQTAAYRECAFLALMGSFVGIIATLVCLLFMRSPLLPACISVVVAACFVSVAARHVNDVMGLATEHIFS</sequence>
<evidence type="ECO:0000256" key="1">
    <source>
        <dbReference type="SAM" id="MobiDB-lite"/>
    </source>
</evidence>
<keyword evidence="2" id="KW-1133">Transmembrane helix</keyword>
<proteinExistence type="predicted"/>
<evidence type="ECO:0000313" key="3">
    <source>
        <dbReference type="EMBL" id="CAD9152865.1"/>
    </source>
</evidence>
<feature type="transmembrane region" description="Helical" evidence="2">
    <location>
        <begin position="195"/>
        <end position="223"/>
    </location>
</feature>
<feature type="transmembrane region" description="Helical" evidence="2">
    <location>
        <begin position="164"/>
        <end position="183"/>
    </location>
</feature>
<feature type="transmembrane region" description="Helical" evidence="2">
    <location>
        <begin position="250"/>
        <end position="270"/>
    </location>
</feature>
<evidence type="ECO:0000256" key="2">
    <source>
        <dbReference type="SAM" id="Phobius"/>
    </source>
</evidence>
<keyword evidence="2" id="KW-0812">Transmembrane</keyword>
<gene>
    <name evidence="3" type="ORF">ACAT0790_LOCUS32658</name>
</gene>